<dbReference type="EMBL" id="VWKO01000616">
    <property type="protein sequence ID" value="KAA4014820.1"/>
    <property type="molecule type" value="Genomic_DNA"/>
</dbReference>
<dbReference type="InterPro" id="IPR028081">
    <property type="entry name" value="Leu-bd"/>
</dbReference>
<sequence>MKQVVIKLIAPLLCLIGLWSCSDDEPSLSPDNKQWTEKVVAVVLPMEKGLDVHWKRTLGMFTTNFERAFKNHEAGIRLKFEYYDEAKTDVRELARSLAFNDEVYAVIGGLYSSNAAILAAELTIVGKTFFTLATAEQLVRAYASTGYLWAMTETDITQCEVLLSKVINYEGKSVALLVKENDGYGQTFIDWFAFQARELGLENMGCYAYTSDNIADVSRQAMQSGAEYVICIPSEIEEMKPMLEAHKAQSLNGRSVPRMLFSDTAYGADVLKIHGDAAEGIEGVAFGADPESGFDVSYRTFFNATPTLG</sequence>
<dbReference type="Pfam" id="PF13458">
    <property type="entry name" value="Peripla_BP_6"/>
    <property type="match status" value="1"/>
</dbReference>
<dbReference type="Gene3D" id="3.40.50.2300">
    <property type="match status" value="2"/>
</dbReference>
<dbReference type="InterPro" id="IPR028082">
    <property type="entry name" value="Peripla_BP_I"/>
</dbReference>
<proteinExistence type="inferred from homology"/>
<comment type="similarity">
    <text evidence="1">Belongs to the leucine-binding protein family.</text>
</comment>
<reference evidence="5" key="1">
    <citation type="journal article" date="2019" name="Nat. Med.">
        <title>A library of human gut bacterial isolates paired with longitudinal multiomics data enables mechanistic microbiome research.</title>
        <authorList>
            <person name="Poyet M."/>
            <person name="Groussin M."/>
            <person name="Gibbons S.M."/>
            <person name="Avila-Pacheco J."/>
            <person name="Jiang X."/>
            <person name="Kearney S.M."/>
            <person name="Perrotta A.R."/>
            <person name="Berdy B."/>
            <person name="Zhao S."/>
            <person name="Lieberman T.D."/>
            <person name="Swanson P.K."/>
            <person name="Smith M."/>
            <person name="Roesemann S."/>
            <person name="Alexander J.E."/>
            <person name="Rich S.A."/>
            <person name="Livny J."/>
            <person name="Vlamakis H."/>
            <person name="Clish C."/>
            <person name="Bullock K."/>
            <person name="Deik A."/>
            <person name="Scott J."/>
            <person name="Pierce K.A."/>
            <person name="Xavier R.J."/>
            <person name="Alm E.J."/>
        </authorList>
    </citation>
    <scope>NUCLEOTIDE SEQUENCE</scope>
    <source>
        <strain evidence="5">BIOML-A147</strain>
    </source>
</reference>
<name>A0A641REB8_BACOV</name>
<gene>
    <name evidence="5" type="ORF">F3D60_32485</name>
</gene>
<evidence type="ECO:0000256" key="2">
    <source>
        <dbReference type="ARBA" id="ARBA00022729"/>
    </source>
</evidence>
<evidence type="ECO:0000313" key="5">
    <source>
        <dbReference type="EMBL" id="KAA4014820.1"/>
    </source>
</evidence>
<feature type="signal peptide" evidence="3">
    <location>
        <begin position="1"/>
        <end position="22"/>
    </location>
</feature>
<keyword evidence="2 3" id="KW-0732">Signal</keyword>
<evidence type="ECO:0000259" key="4">
    <source>
        <dbReference type="Pfam" id="PF13458"/>
    </source>
</evidence>
<dbReference type="AlphaFoldDB" id="A0A641REB8"/>
<evidence type="ECO:0000256" key="3">
    <source>
        <dbReference type="SAM" id="SignalP"/>
    </source>
</evidence>
<protein>
    <submittedName>
        <fullName evidence="5">ABC transporter substrate-binding protein</fullName>
    </submittedName>
</protein>
<comment type="caution">
    <text evidence="5">The sequence shown here is derived from an EMBL/GenBank/DDBJ whole genome shotgun (WGS) entry which is preliminary data.</text>
</comment>
<dbReference type="CDD" id="cd06268">
    <property type="entry name" value="PBP1_ABC_transporter_LIVBP-like"/>
    <property type="match status" value="1"/>
</dbReference>
<evidence type="ECO:0000256" key="1">
    <source>
        <dbReference type="ARBA" id="ARBA00010062"/>
    </source>
</evidence>
<feature type="chain" id="PRO_5025008198" evidence="3">
    <location>
        <begin position="23"/>
        <end position="309"/>
    </location>
</feature>
<organism evidence="5">
    <name type="scientific">Bacteroides ovatus</name>
    <dbReference type="NCBI Taxonomy" id="28116"/>
    <lineage>
        <taxon>Bacteria</taxon>
        <taxon>Pseudomonadati</taxon>
        <taxon>Bacteroidota</taxon>
        <taxon>Bacteroidia</taxon>
        <taxon>Bacteroidales</taxon>
        <taxon>Bacteroidaceae</taxon>
        <taxon>Bacteroides</taxon>
    </lineage>
</organism>
<dbReference type="SUPFAM" id="SSF53822">
    <property type="entry name" value="Periplasmic binding protein-like I"/>
    <property type="match status" value="1"/>
</dbReference>
<accession>A0A641REB8</accession>
<feature type="domain" description="Leucine-binding protein" evidence="4">
    <location>
        <begin position="75"/>
        <end position="284"/>
    </location>
</feature>
<feature type="non-terminal residue" evidence="5">
    <location>
        <position position="309"/>
    </location>
</feature>